<sequence>MAISRAPTKYHYSRSILLVSLATFFIFFLSTLILRCGTVSSMLPTNLQSRRQLVSQANAHFSASASSSSSNTIKTGKNSGKGKVEFQGDEHSVPSGPNPISNR</sequence>
<feature type="region of interest" description="Disordered" evidence="1">
    <location>
        <begin position="62"/>
        <end position="103"/>
    </location>
</feature>
<accession>A0AAF0W027</accession>
<name>A0AAF0W027_DAUCS</name>
<feature type="transmembrane region" description="Helical" evidence="2">
    <location>
        <begin position="12"/>
        <end position="34"/>
    </location>
</feature>
<dbReference type="EMBL" id="CP093343">
    <property type="protein sequence ID" value="WOG81157.1"/>
    <property type="molecule type" value="Genomic_DNA"/>
</dbReference>
<evidence type="ECO:0000313" key="3">
    <source>
        <dbReference type="EMBL" id="WOG81157.1"/>
    </source>
</evidence>
<dbReference type="Proteomes" id="UP000077755">
    <property type="component" value="Chromosome 1"/>
</dbReference>
<keyword evidence="4" id="KW-1185">Reference proteome</keyword>
<keyword evidence="2" id="KW-1133">Transmembrane helix</keyword>
<protein>
    <submittedName>
        <fullName evidence="3">Uncharacterized protein</fullName>
    </submittedName>
</protein>
<proteinExistence type="predicted"/>
<keyword evidence="2" id="KW-0472">Membrane</keyword>
<gene>
    <name evidence="3" type="ORF">DCAR_0100302</name>
</gene>
<reference evidence="3" key="1">
    <citation type="journal article" date="2016" name="Nat. Genet.">
        <title>A high-quality carrot genome assembly provides new insights into carotenoid accumulation and asterid genome evolution.</title>
        <authorList>
            <person name="Iorizzo M."/>
            <person name="Ellison S."/>
            <person name="Senalik D."/>
            <person name="Zeng P."/>
            <person name="Satapoomin P."/>
            <person name="Huang J."/>
            <person name="Bowman M."/>
            <person name="Iovene M."/>
            <person name="Sanseverino W."/>
            <person name="Cavagnaro P."/>
            <person name="Yildiz M."/>
            <person name="Macko-Podgorni A."/>
            <person name="Moranska E."/>
            <person name="Grzebelus E."/>
            <person name="Grzebelus D."/>
            <person name="Ashrafi H."/>
            <person name="Zheng Z."/>
            <person name="Cheng S."/>
            <person name="Spooner D."/>
            <person name="Van Deynze A."/>
            <person name="Simon P."/>
        </authorList>
    </citation>
    <scope>NUCLEOTIDE SEQUENCE</scope>
    <source>
        <tissue evidence="3">Leaf</tissue>
    </source>
</reference>
<organism evidence="3 4">
    <name type="scientific">Daucus carota subsp. sativus</name>
    <name type="common">Carrot</name>
    <dbReference type="NCBI Taxonomy" id="79200"/>
    <lineage>
        <taxon>Eukaryota</taxon>
        <taxon>Viridiplantae</taxon>
        <taxon>Streptophyta</taxon>
        <taxon>Embryophyta</taxon>
        <taxon>Tracheophyta</taxon>
        <taxon>Spermatophyta</taxon>
        <taxon>Magnoliopsida</taxon>
        <taxon>eudicotyledons</taxon>
        <taxon>Gunneridae</taxon>
        <taxon>Pentapetalae</taxon>
        <taxon>asterids</taxon>
        <taxon>campanulids</taxon>
        <taxon>Apiales</taxon>
        <taxon>Apiaceae</taxon>
        <taxon>Apioideae</taxon>
        <taxon>Scandiceae</taxon>
        <taxon>Daucinae</taxon>
        <taxon>Daucus</taxon>
        <taxon>Daucus sect. Daucus</taxon>
    </lineage>
</organism>
<reference evidence="3" key="2">
    <citation type="submission" date="2022-03" db="EMBL/GenBank/DDBJ databases">
        <title>Draft title - Genomic analysis of global carrot germplasm unveils the trajectory of domestication and the origin of high carotenoid orange carrot.</title>
        <authorList>
            <person name="Iorizzo M."/>
            <person name="Ellison S."/>
            <person name="Senalik D."/>
            <person name="Macko-Podgorni A."/>
            <person name="Grzebelus D."/>
            <person name="Bostan H."/>
            <person name="Rolling W."/>
            <person name="Curaba J."/>
            <person name="Simon P."/>
        </authorList>
    </citation>
    <scope>NUCLEOTIDE SEQUENCE</scope>
    <source>
        <tissue evidence="3">Leaf</tissue>
    </source>
</reference>
<feature type="compositionally biased region" description="Basic and acidic residues" evidence="1">
    <location>
        <begin position="82"/>
        <end position="92"/>
    </location>
</feature>
<evidence type="ECO:0000256" key="2">
    <source>
        <dbReference type="SAM" id="Phobius"/>
    </source>
</evidence>
<evidence type="ECO:0000256" key="1">
    <source>
        <dbReference type="SAM" id="MobiDB-lite"/>
    </source>
</evidence>
<keyword evidence="2" id="KW-0812">Transmembrane</keyword>
<dbReference type="AlphaFoldDB" id="A0AAF0W027"/>
<evidence type="ECO:0000313" key="4">
    <source>
        <dbReference type="Proteomes" id="UP000077755"/>
    </source>
</evidence>